<gene>
    <name evidence="1" type="ORF">BWY43_00276</name>
</gene>
<name>A0A1V5SER1_9BACT</name>
<dbReference type="EMBL" id="MWBO01000016">
    <property type="protein sequence ID" value="OQA52988.1"/>
    <property type="molecule type" value="Genomic_DNA"/>
</dbReference>
<sequence>MKTDNVALVLSLAILLVGLALVILDQPSSPQQWSQYALSFGFTPEGARAYGYACQSASERGEEIPTVESWASHNPFDIDMASHAGVGTCQCIARGAMQDNPASAGYLNEGKW</sequence>
<proteinExistence type="predicted"/>
<dbReference type="AlphaFoldDB" id="A0A1V5SER1"/>
<protein>
    <submittedName>
        <fullName evidence="1">Uncharacterized protein</fullName>
    </submittedName>
</protein>
<comment type="caution">
    <text evidence="1">The sequence shown here is derived from an EMBL/GenBank/DDBJ whole genome shotgun (WGS) entry which is preliminary data.</text>
</comment>
<reference evidence="1" key="1">
    <citation type="submission" date="2017-02" db="EMBL/GenBank/DDBJ databases">
        <title>Delving into the versatile metabolic prowess of the omnipresent phylum Bacteroidetes.</title>
        <authorList>
            <person name="Nobu M.K."/>
            <person name="Mei R."/>
            <person name="Narihiro T."/>
            <person name="Kuroda K."/>
            <person name="Liu W.-T."/>
        </authorList>
    </citation>
    <scope>NUCLEOTIDE SEQUENCE</scope>
    <source>
        <strain evidence="1">ADurb.Bin280</strain>
    </source>
</reference>
<dbReference type="Proteomes" id="UP000485367">
    <property type="component" value="Unassembled WGS sequence"/>
</dbReference>
<accession>A0A1V5SER1</accession>
<organism evidence="1">
    <name type="scientific">candidate division WS2 bacterium ADurb.Bin280</name>
    <dbReference type="NCBI Taxonomy" id="1852829"/>
    <lineage>
        <taxon>Bacteria</taxon>
        <taxon>candidate division WS2</taxon>
    </lineage>
</organism>
<evidence type="ECO:0000313" key="1">
    <source>
        <dbReference type="EMBL" id="OQA52988.1"/>
    </source>
</evidence>